<feature type="domain" description="EthD" evidence="1">
    <location>
        <begin position="11"/>
        <end position="112"/>
    </location>
</feature>
<dbReference type="GO" id="GO:0016491">
    <property type="term" value="F:oxidoreductase activity"/>
    <property type="evidence" value="ECO:0007669"/>
    <property type="project" value="InterPro"/>
</dbReference>
<dbReference type="KEGG" id="bvc:CEP68_04960"/>
<dbReference type="GeneID" id="34013475"/>
<dbReference type="SUPFAM" id="SSF54909">
    <property type="entry name" value="Dimeric alpha+beta barrel"/>
    <property type="match status" value="2"/>
</dbReference>
<evidence type="ECO:0000259" key="1">
    <source>
        <dbReference type="Pfam" id="PF07110"/>
    </source>
</evidence>
<dbReference type="InterPro" id="IPR011008">
    <property type="entry name" value="Dimeric_a/b-barrel"/>
</dbReference>
<dbReference type="EMBL" id="CP022048">
    <property type="protein sequence ID" value="ASE38898.1"/>
    <property type="molecule type" value="Genomic_DNA"/>
</dbReference>
<dbReference type="InterPro" id="IPR009799">
    <property type="entry name" value="EthD_dom"/>
</dbReference>
<feature type="domain" description="EthD" evidence="1">
    <location>
        <begin position="153"/>
        <end position="243"/>
    </location>
</feature>
<evidence type="ECO:0000313" key="2">
    <source>
        <dbReference type="EMBL" id="ASE38898.1"/>
    </source>
</evidence>
<dbReference type="AlphaFoldDB" id="A0A1Z3U6J7"/>
<evidence type="ECO:0000313" key="3">
    <source>
        <dbReference type="Proteomes" id="UP000197050"/>
    </source>
</evidence>
<sequence length="261" mass="29335">MIRLVHLLRRRPNLSRDAFERAFDQVRGPLIAGLQSDLGILRYTQCIREQTQGEDDAALAARIARGGMAPPYDGVAEYWFSSETALIEATRTEAGRVALDRLIDQEADFSDPASSPLWLAREHPQVSMTYEYPVARLKSGVLKLHLALAPHSHMPPSAAADYWLHEHGPLVRSWASARGMLRYQQVHRIESAWIDTLNQRRGHASNVFIGHAEAWFDRLSATAGPEAQSAATAAMEDERAFIDWDRSTAWTSKERVFVDFA</sequence>
<dbReference type="Proteomes" id="UP000197050">
    <property type="component" value="Chromosome"/>
</dbReference>
<protein>
    <recommendedName>
        <fullName evidence="1">EthD domain-containing protein</fullName>
    </recommendedName>
</protein>
<proteinExistence type="predicted"/>
<dbReference type="Gene3D" id="3.30.70.100">
    <property type="match status" value="2"/>
</dbReference>
<gene>
    <name evidence="2" type="ORF">CEP68_04960</name>
</gene>
<dbReference type="Pfam" id="PF07110">
    <property type="entry name" value="EthD"/>
    <property type="match status" value="2"/>
</dbReference>
<organism evidence="2 3">
    <name type="scientific">Brevundimonas vesicularis</name>
    <name type="common">Pseudomonas vesicularis</name>
    <dbReference type="NCBI Taxonomy" id="41276"/>
    <lineage>
        <taxon>Bacteria</taxon>
        <taxon>Pseudomonadati</taxon>
        <taxon>Pseudomonadota</taxon>
        <taxon>Alphaproteobacteria</taxon>
        <taxon>Caulobacterales</taxon>
        <taxon>Caulobacteraceae</taxon>
        <taxon>Brevundimonas</taxon>
    </lineage>
</organism>
<dbReference type="RefSeq" id="WP_088582366.1">
    <property type="nucleotide sequence ID" value="NZ_CP022048.2"/>
</dbReference>
<reference evidence="3" key="1">
    <citation type="submission" date="2017-06" db="EMBL/GenBank/DDBJ databases">
        <title>FDA dAtabase for Regulatory Grade micrObial Sequences (FDA-ARGOS): Supporting development and validation of Infectious Disease Dx tests.</title>
        <authorList>
            <person name="Minogue T."/>
            <person name="Wolcott M."/>
            <person name="Wasieloski L."/>
            <person name="Aguilar W."/>
            <person name="Moore D."/>
            <person name="Tallon L."/>
            <person name="Sadzewicz L."/>
            <person name="Sengamalay N."/>
            <person name="Ott S."/>
            <person name="Godinez A."/>
            <person name="Nagaraj S."/>
            <person name="Nadendla S."/>
            <person name="Geyer C."/>
            <person name="Sichtig H."/>
        </authorList>
    </citation>
    <scope>NUCLEOTIDE SEQUENCE [LARGE SCALE GENOMIC DNA]</scope>
    <source>
        <strain evidence="3">FDAARGOS_289</strain>
    </source>
</reference>
<accession>A0A1Z3U6J7</accession>
<name>A0A1Z3U6J7_BREVE</name>